<dbReference type="Proteomes" id="UP000031774">
    <property type="component" value="Chromosome"/>
</dbReference>
<evidence type="ECO:0000256" key="1">
    <source>
        <dbReference type="SAM" id="MobiDB-lite"/>
    </source>
</evidence>
<dbReference type="KEGG" id="svt:SVTN_20130"/>
<dbReference type="AlphaFoldDB" id="A0A0B5I719"/>
<evidence type="ECO:0000313" key="2">
    <source>
        <dbReference type="EMBL" id="AJF69870.1"/>
    </source>
</evidence>
<name>A0A0B5I719_9ACTN</name>
<feature type="region of interest" description="Disordered" evidence="1">
    <location>
        <begin position="1"/>
        <end position="28"/>
    </location>
</feature>
<accession>A0A0B5I719</accession>
<protein>
    <submittedName>
        <fullName evidence="2">Uncharacterized protein</fullName>
    </submittedName>
</protein>
<proteinExistence type="predicted"/>
<organism evidence="2 3">
    <name type="scientific">Streptomyces vietnamensis</name>
    <dbReference type="NCBI Taxonomy" id="362257"/>
    <lineage>
        <taxon>Bacteria</taxon>
        <taxon>Bacillati</taxon>
        <taxon>Actinomycetota</taxon>
        <taxon>Actinomycetes</taxon>
        <taxon>Kitasatosporales</taxon>
        <taxon>Streptomycetaceae</taxon>
        <taxon>Streptomyces</taxon>
    </lineage>
</organism>
<dbReference type="HOGENOM" id="CLU_1539197_0_0_11"/>
<evidence type="ECO:0000313" key="3">
    <source>
        <dbReference type="Proteomes" id="UP000031774"/>
    </source>
</evidence>
<dbReference type="EMBL" id="CP010407">
    <property type="protein sequence ID" value="AJF69870.1"/>
    <property type="molecule type" value="Genomic_DNA"/>
</dbReference>
<keyword evidence="3" id="KW-1185">Reference proteome</keyword>
<reference evidence="2 3" key="1">
    <citation type="submission" date="2014-12" db="EMBL/GenBank/DDBJ databases">
        <title>Complete genome sequence of Streptomyces vietnamensis strain GIMV4.0001, a genetic manipulable producer of the benzoisochromanequinone antibiotic granaticin.</title>
        <authorList>
            <person name="Deng M.R."/>
            <person name="Guo J."/>
            <person name="Ma L.Y."/>
            <person name="Feng G.D."/>
            <person name="Mo C.Y."/>
            <person name="Zhu H.H."/>
        </authorList>
    </citation>
    <scope>NUCLEOTIDE SEQUENCE [LARGE SCALE GENOMIC DNA]</scope>
    <source>
        <strain evidence="3">GIMV4.0001</strain>
    </source>
</reference>
<gene>
    <name evidence="2" type="ORF">SVTN_20130</name>
</gene>
<sequence>MGETFVLNASDDPLAQLPDATDDTGSAHRCDNPYREWRSIVSSTSYFVPSLLPGTSFKDGPGGKMIVSVTKAGSVKAEITAGGEAELSAVVASAKATINTTIGAEFTYTIGHTYQQDVSPRKYGHLQYGSYGFKVVWGKYRTSADRCGKTLVKSWTAKLPTRETGWKYWETPS</sequence>
<dbReference type="STRING" id="362257.SVTN_20130"/>